<protein>
    <recommendedName>
        <fullName evidence="4">phosphoglycolate phosphatase</fullName>
        <ecNumber evidence="4">3.1.3.18</ecNumber>
    </recommendedName>
</protein>
<name>A0A366E585_9HYPH</name>
<dbReference type="AlphaFoldDB" id="A0A366E585"/>
<dbReference type="PANTHER" id="PTHR43434:SF1">
    <property type="entry name" value="PHOSPHOGLYCOLATE PHOSPHATASE"/>
    <property type="match status" value="1"/>
</dbReference>
<proteinExistence type="inferred from homology"/>
<comment type="pathway">
    <text evidence="2">Organic acid metabolism; glycolate biosynthesis; glycolate from 2-phosphoglycolate: step 1/1.</text>
</comment>
<dbReference type="Proteomes" id="UP000252893">
    <property type="component" value="Unassembled WGS sequence"/>
</dbReference>
<dbReference type="Gene3D" id="1.10.150.240">
    <property type="entry name" value="Putative phosphatase, domain 2"/>
    <property type="match status" value="1"/>
</dbReference>
<dbReference type="SFLD" id="SFLDS00003">
    <property type="entry name" value="Haloacid_Dehalogenase"/>
    <property type="match status" value="1"/>
</dbReference>
<dbReference type="GO" id="GO:0008967">
    <property type="term" value="F:phosphoglycolate phosphatase activity"/>
    <property type="evidence" value="ECO:0007669"/>
    <property type="project" value="UniProtKB-EC"/>
</dbReference>
<comment type="catalytic activity">
    <reaction evidence="1">
        <text>2-phosphoglycolate + H2O = glycolate + phosphate</text>
        <dbReference type="Rhea" id="RHEA:14369"/>
        <dbReference type="ChEBI" id="CHEBI:15377"/>
        <dbReference type="ChEBI" id="CHEBI:29805"/>
        <dbReference type="ChEBI" id="CHEBI:43474"/>
        <dbReference type="ChEBI" id="CHEBI:58033"/>
        <dbReference type="EC" id="3.1.3.18"/>
    </reaction>
</comment>
<reference evidence="5 6" key="1">
    <citation type="submission" date="2018-06" db="EMBL/GenBank/DDBJ databases">
        <title>Genomic Encyclopedia of Type Strains, Phase IV (KMG-IV): sequencing the most valuable type-strain genomes for metagenomic binning, comparative biology and taxonomic classification.</title>
        <authorList>
            <person name="Goeker M."/>
        </authorList>
    </citation>
    <scope>NUCLEOTIDE SEQUENCE [LARGE SCALE GENOMIC DNA]</scope>
    <source>
        <strain evidence="5 6">DSM 25619</strain>
    </source>
</reference>
<organism evidence="5 6">
    <name type="scientific">Pseudochrobactrum asaccharolyticum</name>
    <dbReference type="NCBI Taxonomy" id="354351"/>
    <lineage>
        <taxon>Bacteria</taxon>
        <taxon>Pseudomonadati</taxon>
        <taxon>Pseudomonadota</taxon>
        <taxon>Alphaproteobacteria</taxon>
        <taxon>Hyphomicrobiales</taxon>
        <taxon>Brucellaceae</taxon>
        <taxon>Pseudochrobactrum</taxon>
    </lineage>
</organism>
<dbReference type="GO" id="GO:0006281">
    <property type="term" value="P:DNA repair"/>
    <property type="evidence" value="ECO:0007669"/>
    <property type="project" value="TreeGrafter"/>
</dbReference>
<evidence type="ECO:0000256" key="2">
    <source>
        <dbReference type="ARBA" id="ARBA00004818"/>
    </source>
</evidence>
<dbReference type="PRINTS" id="PR00413">
    <property type="entry name" value="HADHALOGNASE"/>
</dbReference>
<dbReference type="Pfam" id="PF00702">
    <property type="entry name" value="Hydrolase"/>
    <property type="match status" value="1"/>
</dbReference>
<dbReference type="RefSeq" id="WP_113943493.1">
    <property type="nucleotide sequence ID" value="NZ_JBHEEG010000002.1"/>
</dbReference>
<dbReference type="PANTHER" id="PTHR43434">
    <property type="entry name" value="PHOSPHOGLYCOLATE PHOSPHATASE"/>
    <property type="match status" value="1"/>
</dbReference>
<evidence type="ECO:0000313" key="6">
    <source>
        <dbReference type="Proteomes" id="UP000252893"/>
    </source>
</evidence>
<comment type="similarity">
    <text evidence="3">Belongs to the HAD-like hydrolase superfamily. CbbY/CbbZ/Gph/YieH family.</text>
</comment>
<dbReference type="InterPro" id="IPR006439">
    <property type="entry name" value="HAD-SF_hydro_IA"/>
</dbReference>
<accession>A0A366E585</accession>
<dbReference type="NCBIfam" id="TIGR01549">
    <property type="entry name" value="HAD-SF-IA-v1"/>
    <property type="match status" value="1"/>
</dbReference>
<dbReference type="InterPro" id="IPR023214">
    <property type="entry name" value="HAD_sf"/>
</dbReference>
<comment type="caution">
    <text evidence="5">The sequence shown here is derived from an EMBL/GenBank/DDBJ whole genome shotgun (WGS) entry which is preliminary data.</text>
</comment>
<evidence type="ECO:0000256" key="3">
    <source>
        <dbReference type="ARBA" id="ARBA00006171"/>
    </source>
</evidence>
<gene>
    <name evidence="5" type="ORF">DFR47_102269</name>
</gene>
<dbReference type="SUPFAM" id="SSF56784">
    <property type="entry name" value="HAD-like"/>
    <property type="match status" value="1"/>
</dbReference>
<dbReference type="InterPro" id="IPR036412">
    <property type="entry name" value="HAD-like_sf"/>
</dbReference>
<dbReference type="EMBL" id="QNRH01000002">
    <property type="protein sequence ID" value="RBO97487.1"/>
    <property type="molecule type" value="Genomic_DNA"/>
</dbReference>
<keyword evidence="6" id="KW-1185">Reference proteome</keyword>
<dbReference type="InterPro" id="IPR023198">
    <property type="entry name" value="PGP-like_dom2"/>
</dbReference>
<dbReference type="Gene3D" id="3.40.50.1000">
    <property type="entry name" value="HAD superfamily/HAD-like"/>
    <property type="match status" value="1"/>
</dbReference>
<dbReference type="SFLD" id="SFLDG01129">
    <property type="entry name" value="C1.5:_HAD__Beta-PGM__Phosphata"/>
    <property type="match status" value="1"/>
</dbReference>
<dbReference type="InterPro" id="IPR050155">
    <property type="entry name" value="HAD-like_hydrolase_sf"/>
</dbReference>
<evidence type="ECO:0000256" key="4">
    <source>
        <dbReference type="ARBA" id="ARBA00013078"/>
    </source>
</evidence>
<sequence>MSETVAAPSGSEKAIRAILFDKDGTLVDFNRTWYSISCELARRSAAGDDVLAKSLLDAGGYDAEAEKFRANSVIAAGTVEDIVALWHPQDTDEQRRARVAEYDVYGVEEGAKQAVAVEALSQTLQALKQAGFILGIATNDSEAGARATAEALGISNLFSGFIGYDTAARAKPYADPLLHFAETVGVTPAQVAMVGDNPHDMECARAAKAGLAVGVLTGNSPREVLEPLADIVLSSIADLPDYLAGK</sequence>
<dbReference type="EC" id="3.1.3.18" evidence="4"/>
<evidence type="ECO:0000313" key="5">
    <source>
        <dbReference type="EMBL" id="RBO97487.1"/>
    </source>
</evidence>
<dbReference type="OrthoDB" id="9797743at2"/>
<dbReference type="GO" id="GO:0005829">
    <property type="term" value="C:cytosol"/>
    <property type="evidence" value="ECO:0007669"/>
    <property type="project" value="TreeGrafter"/>
</dbReference>
<evidence type="ECO:0000256" key="1">
    <source>
        <dbReference type="ARBA" id="ARBA00000830"/>
    </source>
</evidence>